<dbReference type="RefSeq" id="WP_183344696.1">
    <property type="nucleotide sequence ID" value="NZ_BLXY01000001.1"/>
</dbReference>
<reference evidence="2" key="3">
    <citation type="submission" date="2022-04" db="EMBL/GenBank/DDBJ databases">
        <authorList>
            <person name="Liu G."/>
        </authorList>
    </citation>
    <scope>NUCLEOTIDE SEQUENCE</scope>
    <source>
        <strain evidence="2">RG22</strain>
    </source>
</reference>
<sequence>MSEKSRTLKSIGSKVRDRVRQWLDELFPVIFPPVPCPVPVRGDRSRR</sequence>
<reference evidence="3" key="1">
    <citation type="submission" date="2020-06" db="EMBL/GenBank/DDBJ databases">
        <title>Draft genomic sequecing of Geomonas sp. Red736.</title>
        <authorList>
            <person name="Itoh H."/>
            <person name="Xu Z.X."/>
            <person name="Ushijima N."/>
            <person name="Masuda Y."/>
            <person name="Shiratori Y."/>
            <person name="Senoo K."/>
        </authorList>
    </citation>
    <scope>NUCLEOTIDE SEQUENCE [LARGE SCALE GENOMIC DNA]</scope>
    <source>
        <strain evidence="3">Red736</strain>
    </source>
</reference>
<accession>A0A6V8MR36</accession>
<protein>
    <submittedName>
        <fullName evidence="1">Uncharacterized protein</fullName>
    </submittedName>
</protein>
<dbReference type="Proteomes" id="UP000831485">
    <property type="component" value="Chromosome"/>
</dbReference>
<dbReference type="AlphaFoldDB" id="A0A6V8MR36"/>
<evidence type="ECO:0000313" key="3">
    <source>
        <dbReference type="Proteomes" id="UP000568888"/>
    </source>
</evidence>
<proteinExistence type="predicted"/>
<dbReference type="EMBL" id="BLXY01000001">
    <property type="protein sequence ID" value="GFO62558.1"/>
    <property type="molecule type" value="Genomic_DNA"/>
</dbReference>
<evidence type="ECO:0000313" key="1">
    <source>
        <dbReference type="EMBL" id="GFO62558.1"/>
    </source>
</evidence>
<keyword evidence="4" id="KW-1185">Reference proteome</keyword>
<reference evidence="1" key="2">
    <citation type="journal article" date="2021" name="Int. J. Syst. Evol. Microbiol.">
        <title>Geomonas silvestris sp. nov., Geomonas paludis sp. nov. and Geomonas limicola sp. nov., isolated from terrestrial environments, and emended description of the genus Geomonas.</title>
        <authorList>
            <person name="Itoh H."/>
            <person name="Xu Z."/>
            <person name="Masuda Y."/>
            <person name="Ushijima N."/>
            <person name="Hayakawa C."/>
            <person name="Shiratori Y."/>
            <person name="Senoo K."/>
        </authorList>
    </citation>
    <scope>NUCLEOTIDE SEQUENCE</scope>
    <source>
        <strain evidence="1">Red736</strain>
    </source>
</reference>
<organism evidence="1 3">
    <name type="scientific">Geomonas paludis</name>
    <dbReference type="NCBI Taxonomy" id="2740185"/>
    <lineage>
        <taxon>Bacteria</taxon>
        <taxon>Pseudomonadati</taxon>
        <taxon>Thermodesulfobacteriota</taxon>
        <taxon>Desulfuromonadia</taxon>
        <taxon>Geobacterales</taxon>
        <taxon>Geobacteraceae</taxon>
        <taxon>Geomonas</taxon>
    </lineage>
</organism>
<name>A0A6V8MR36_9BACT</name>
<evidence type="ECO:0000313" key="4">
    <source>
        <dbReference type="Proteomes" id="UP000831485"/>
    </source>
</evidence>
<dbReference type="EMBL" id="CP096574">
    <property type="protein sequence ID" value="UPU35858.1"/>
    <property type="molecule type" value="Genomic_DNA"/>
</dbReference>
<gene>
    <name evidence="1" type="ORF">GMPD_04770</name>
    <name evidence="2" type="ORF">M1B72_20845</name>
</gene>
<dbReference type="Proteomes" id="UP000568888">
    <property type="component" value="Unassembled WGS sequence"/>
</dbReference>
<evidence type="ECO:0000313" key="2">
    <source>
        <dbReference type="EMBL" id="UPU35858.1"/>
    </source>
</evidence>